<name>A0AAD6IQT4_DREDA</name>
<feature type="region of interest" description="Disordered" evidence="1">
    <location>
        <begin position="294"/>
        <end position="313"/>
    </location>
</feature>
<sequence>MSTTENSGSERSGSSLDSITSWVSVNRDHDEETEDQSMFGTVVEQPEPPESKYEPGNYLEPPPAPRIRFRTPPHITRTPKVPPLDDYKSSSTPRKLLNGSPMPLPETPDLPAVSPPQIGSPLEIGEPLLHDSQFLKSWPSDSSPEDDASLQSGPSLQSELSSADYFQTTAIPVPQQPYPAEAYIDSNPPLYTYETGIKRIDTLLEANLEGLQRNKRCLARNQQVLEEFQRFLSVELCGPRIQDRPHPKDKWSNLRHYANRQHTATALRSTALAIRENEVAIDKCAKILRDGLSASTIPRQPPQPMAPPQPTIPPQPMMPPQPIVLPQSMVFEQPTSSQRTDEWAPRPNEWTPRADEWTPTSPAEVPKSTCDASTSPIMHFTQPINENSTFPIMHSPRLSNLMQSGVPTKDAETYQSNGATVNNESVPQTNGASHNNEPVYQSNGVAHSDGSDSTPPQYTPPSSESEQESEEANDTSTATEDVLQTGDSG</sequence>
<evidence type="ECO:0000313" key="2">
    <source>
        <dbReference type="EMBL" id="KAJ6256671.1"/>
    </source>
</evidence>
<keyword evidence="3" id="KW-1185">Reference proteome</keyword>
<feature type="region of interest" description="Disordered" evidence="1">
    <location>
        <begin position="336"/>
        <end position="375"/>
    </location>
</feature>
<reference evidence="2" key="1">
    <citation type="submission" date="2023-01" db="EMBL/GenBank/DDBJ databases">
        <title>The chitinases involved in constricting ring structure development in the nematode-trapping fungus Drechslerella dactyloides.</title>
        <authorList>
            <person name="Wang R."/>
            <person name="Zhang L."/>
            <person name="Tang P."/>
            <person name="Li S."/>
            <person name="Liang L."/>
        </authorList>
    </citation>
    <scope>NUCLEOTIDE SEQUENCE</scope>
    <source>
        <strain evidence="2">YMF1.00031</strain>
    </source>
</reference>
<feature type="compositionally biased region" description="Pro residues" evidence="1">
    <location>
        <begin position="299"/>
        <end position="313"/>
    </location>
</feature>
<protein>
    <submittedName>
        <fullName evidence="2">Uncharacterized protein</fullName>
    </submittedName>
</protein>
<evidence type="ECO:0000256" key="1">
    <source>
        <dbReference type="SAM" id="MobiDB-lite"/>
    </source>
</evidence>
<dbReference type="AlphaFoldDB" id="A0AAD6IQT4"/>
<feature type="compositionally biased region" description="Polar residues" evidence="1">
    <location>
        <begin position="413"/>
        <end position="445"/>
    </location>
</feature>
<gene>
    <name evidence="2" type="ORF">Dda_8536</name>
</gene>
<feature type="compositionally biased region" description="Polar residues" evidence="1">
    <location>
        <begin position="149"/>
        <end position="161"/>
    </location>
</feature>
<feature type="compositionally biased region" description="Low complexity" evidence="1">
    <location>
        <begin position="453"/>
        <end position="464"/>
    </location>
</feature>
<dbReference type="Proteomes" id="UP001221413">
    <property type="component" value="Unassembled WGS sequence"/>
</dbReference>
<feature type="region of interest" description="Disordered" evidence="1">
    <location>
        <begin position="1"/>
        <end position="161"/>
    </location>
</feature>
<evidence type="ECO:0000313" key="3">
    <source>
        <dbReference type="Proteomes" id="UP001221413"/>
    </source>
</evidence>
<organism evidence="2 3">
    <name type="scientific">Drechslerella dactyloides</name>
    <name type="common">Nematode-trapping fungus</name>
    <name type="synonym">Arthrobotrys dactyloides</name>
    <dbReference type="NCBI Taxonomy" id="74499"/>
    <lineage>
        <taxon>Eukaryota</taxon>
        <taxon>Fungi</taxon>
        <taxon>Dikarya</taxon>
        <taxon>Ascomycota</taxon>
        <taxon>Pezizomycotina</taxon>
        <taxon>Orbiliomycetes</taxon>
        <taxon>Orbiliales</taxon>
        <taxon>Orbiliaceae</taxon>
        <taxon>Drechslerella</taxon>
    </lineage>
</organism>
<feature type="region of interest" description="Disordered" evidence="1">
    <location>
        <begin position="399"/>
        <end position="489"/>
    </location>
</feature>
<proteinExistence type="predicted"/>
<accession>A0AAD6IQT4</accession>
<dbReference type="EMBL" id="JAQGDS010000012">
    <property type="protein sequence ID" value="KAJ6256671.1"/>
    <property type="molecule type" value="Genomic_DNA"/>
</dbReference>
<feature type="compositionally biased region" description="Low complexity" evidence="1">
    <location>
        <begin position="1"/>
        <end position="15"/>
    </location>
</feature>
<comment type="caution">
    <text evidence="2">The sequence shown here is derived from an EMBL/GenBank/DDBJ whole genome shotgun (WGS) entry which is preliminary data.</text>
</comment>